<protein>
    <submittedName>
        <fullName evidence="2">Uncharacterized protein</fullName>
    </submittedName>
</protein>
<organism evidence="2 3">
    <name type="scientific">Cricetulus griseus</name>
    <name type="common">Chinese hamster</name>
    <name type="synonym">Cricetulus barabensis griseus</name>
    <dbReference type="NCBI Taxonomy" id="10029"/>
    <lineage>
        <taxon>Eukaryota</taxon>
        <taxon>Metazoa</taxon>
        <taxon>Chordata</taxon>
        <taxon>Craniata</taxon>
        <taxon>Vertebrata</taxon>
        <taxon>Euteleostomi</taxon>
        <taxon>Mammalia</taxon>
        <taxon>Eutheria</taxon>
        <taxon>Euarchontoglires</taxon>
        <taxon>Glires</taxon>
        <taxon>Rodentia</taxon>
        <taxon>Myomorpha</taxon>
        <taxon>Muroidea</taxon>
        <taxon>Cricetidae</taxon>
        <taxon>Cricetinae</taxon>
        <taxon>Cricetulus</taxon>
    </lineage>
</organism>
<gene>
    <name evidence="2" type="ORF">I79_021913</name>
</gene>
<reference evidence="3" key="1">
    <citation type="journal article" date="2011" name="Nat. Biotechnol.">
        <title>The genomic sequence of the Chinese hamster ovary (CHO)-K1 cell line.</title>
        <authorList>
            <person name="Xu X."/>
            <person name="Nagarajan H."/>
            <person name="Lewis N.E."/>
            <person name="Pan S."/>
            <person name="Cai Z."/>
            <person name="Liu X."/>
            <person name="Chen W."/>
            <person name="Xie M."/>
            <person name="Wang W."/>
            <person name="Hammond S."/>
            <person name="Andersen M.R."/>
            <person name="Neff N."/>
            <person name="Passarelli B."/>
            <person name="Koh W."/>
            <person name="Fan H.C."/>
            <person name="Wang J."/>
            <person name="Gui Y."/>
            <person name="Lee K.H."/>
            <person name="Betenbaugh M.J."/>
            <person name="Quake S.R."/>
            <person name="Famili I."/>
            <person name="Palsson B.O."/>
            <person name="Wang J."/>
        </authorList>
    </citation>
    <scope>NUCLEOTIDE SEQUENCE [LARGE SCALE GENOMIC DNA]</scope>
    <source>
        <strain evidence="3">CHO K1 cell line</strain>
    </source>
</reference>
<sequence>MSLTQKDEWAGSAENHMGVFPQGGSLQAEERWTDYSLHQGGGCPLLPPLPFQVFKVKEQSQFGFTCIVL</sequence>
<evidence type="ECO:0000313" key="3">
    <source>
        <dbReference type="Proteomes" id="UP000001075"/>
    </source>
</evidence>
<name>G3IDX5_CRIGR</name>
<feature type="region of interest" description="Disordered" evidence="1">
    <location>
        <begin position="1"/>
        <end position="20"/>
    </location>
</feature>
<dbReference type="InParanoid" id="G3IDX5"/>
<accession>G3IDX5</accession>
<dbReference type="Proteomes" id="UP000001075">
    <property type="component" value="Unassembled WGS sequence"/>
</dbReference>
<dbReference type="EMBL" id="JH002112">
    <property type="protein sequence ID" value="EGW13876.1"/>
    <property type="molecule type" value="Genomic_DNA"/>
</dbReference>
<proteinExistence type="predicted"/>
<dbReference type="AlphaFoldDB" id="G3IDX5"/>
<evidence type="ECO:0000313" key="2">
    <source>
        <dbReference type="EMBL" id="EGW13876.1"/>
    </source>
</evidence>
<evidence type="ECO:0000256" key="1">
    <source>
        <dbReference type="SAM" id="MobiDB-lite"/>
    </source>
</evidence>